<dbReference type="InterPro" id="IPR036291">
    <property type="entry name" value="NAD(P)-bd_dom_sf"/>
</dbReference>
<dbReference type="SUPFAM" id="SSF51735">
    <property type="entry name" value="NAD(P)-binding Rossmann-fold domains"/>
    <property type="match status" value="2"/>
</dbReference>
<dbReference type="PRINTS" id="PR00081">
    <property type="entry name" value="GDHRDH"/>
</dbReference>
<evidence type="ECO:0000313" key="4">
    <source>
        <dbReference type="Proteomes" id="UP000243579"/>
    </source>
</evidence>
<protein>
    <submittedName>
        <fullName evidence="3">Short chain dehydrogenase</fullName>
    </submittedName>
</protein>
<comment type="similarity">
    <text evidence="1">Belongs to the short-chain dehydrogenases/reductases (SDR) family.</text>
</comment>
<dbReference type="Gene3D" id="3.40.50.720">
    <property type="entry name" value="NAD(P)-binding Rossmann-like Domain"/>
    <property type="match status" value="2"/>
</dbReference>
<keyword evidence="4" id="KW-1185">Reference proteome</keyword>
<dbReference type="InterPro" id="IPR057326">
    <property type="entry name" value="KR_dom"/>
</dbReference>
<sequence length="453" mass="48108">MSTVMTKRVLITGASRGIGLELAKYYKAQGWHVIAAVRNPAAATELHKLSLERIVALDVANEASIAAAATDVGKDTPIDLLINNAGILLGRSLTDATKEDLMRQFEVNSVGPLLVTKAFLPNLELAVGVNKLAISAYITSKMGSIERNVAGTCYGYRASKSAINSLVKSLSIELGPRGISTVLLHPGYVQTDMNDMRGEITVAESISGMTAVLNKVALNDNAKYYDIDGSLLPCRGLGLALSKHYKAQGWNVVGAVRNPAAATELQSLAPELILQLDVTDEASIAGAVASLGADKPIDLLINNAGIVLTGSMSQTKKPDFVRQLEVNTVGPFLVTKAFLPNLRLAATQNNHAVAAYISAKLASFEAEAIRGFYGYRTSKTALNGLVKSLSLELGPRGISTVLLHPGHVKTDLTAHKGDFTPEESVRAMAGILDKATKGDNAKYYDIDGTILPW</sequence>
<dbReference type="STRING" id="1202772.A0A1V9Z8C6"/>
<feature type="domain" description="Ketoreductase" evidence="2">
    <location>
        <begin position="7"/>
        <end position="148"/>
    </location>
</feature>
<gene>
    <name evidence="3" type="ORF">ACHHYP_01589</name>
</gene>
<organism evidence="3 4">
    <name type="scientific">Achlya hypogyna</name>
    <name type="common">Oomycete</name>
    <name type="synonym">Protoachlya hypogyna</name>
    <dbReference type="NCBI Taxonomy" id="1202772"/>
    <lineage>
        <taxon>Eukaryota</taxon>
        <taxon>Sar</taxon>
        <taxon>Stramenopiles</taxon>
        <taxon>Oomycota</taxon>
        <taxon>Saprolegniomycetes</taxon>
        <taxon>Saprolegniales</taxon>
        <taxon>Achlyaceae</taxon>
        <taxon>Achlya</taxon>
    </lineage>
</organism>
<dbReference type="GO" id="GO:0016616">
    <property type="term" value="F:oxidoreductase activity, acting on the CH-OH group of donors, NAD or NADP as acceptor"/>
    <property type="evidence" value="ECO:0007669"/>
    <property type="project" value="TreeGrafter"/>
</dbReference>
<proteinExistence type="inferred from homology"/>
<dbReference type="InterPro" id="IPR052184">
    <property type="entry name" value="SDR_enzymes"/>
</dbReference>
<accession>A0A1V9Z8C6</accession>
<dbReference type="SMART" id="SM00822">
    <property type="entry name" value="PKS_KR"/>
    <property type="match status" value="1"/>
</dbReference>
<dbReference type="Pfam" id="PF00106">
    <property type="entry name" value="adh_short"/>
    <property type="match status" value="2"/>
</dbReference>
<dbReference type="AlphaFoldDB" id="A0A1V9Z8C6"/>
<dbReference type="PANTHER" id="PTHR45458">
    <property type="entry name" value="SHORT-CHAIN DEHYDROGENASE/REDUCTASE SDR"/>
    <property type="match status" value="1"/>
</dbReference>
<evidence type="ECO:0000259" key="2">
    <source>
        <dbReference type="SMART" id="SM00822"/>
    </source>
</evidence>
<dbReference type="PRINTS" id="PR00080">
    <property type="entry name" value="SDRFAMILY"/>
</dbReference>
<dbReference type="InterPro" id="IPR002347">
    <property type="entry name" value="SDR_fam"/>
</dbReference>
<evidence type="ECO:0000256" key="1">
    <source>
        <dbReference type="RuleBase" id="RU000363"/>
    </source>
</evidence>
<dbReference type="OrthoDB" id="1933717at2759"/>
<dbReference type="PANTHER" id="PTHR45458:SF1">
    <property type="entry name" value="SHORT CHAIN DEHYDROGENASE"/>
    <property type="match status" value="1"/>
</dbReference>
<dbReference type="EMBL" id="JNBR01000369">
    <property type="protein sequence ID" value="OQR94229.1"/>
    <property type="molecule type" value="Genomic_DNA"/>
</dbReference>
<reference evidence="3 4" key="1">
    <citation type="journal article" date="2014" name="Genome Biol. Evol.">
        <title>The secreted proteins of Achlya hypogyna and Thraustotheca clavata identify the ancestral oomycete secretome and reveal gene acquisitions by horizontal gene transfer.</title>
        <authorList>
            <person name="Misner I."/>
            <person name="Blouin N."/>
            <person name="Leonard G."/>
            <person name="Richards T.A."/>
            <person name="Lane C.E."/>
        </authorList>
    </citation>
    <scope>NUCLEOTIDE SEQUENCE [LARGE SCALE GENOMIC DNA]</scope>
    <source>
        <strain evidence="3 4">ATCC 48635</strain>
    </source>
</reference>
<name>A0A1V9Z8C6_ACHHY</name>
<dbReference type="Proteomes" id="UP000243579">
    <property type="component" value="Unassembled WGS sequence"/>
</dbReference>
<evidence type="ECO:0000313" key="3">
    <source>
        <dbReference type="EMBL" id="OQR94229.1"/>
    </source>
</evidence>
<comment type="caution">
    <text evidence="3">The sequence shown here is derived from an EMBL/GenBank/DDBJ whole genome shotgun (WGS) entry which is preliminary data.</text>
</comment>
<dbReference type="CDD" id="cd05325">
    <property type="entry name" value="carb_red_sniffer_like_SDR_c"/>
    <property type="match status" value="2"/>
</dbReference>